<feature type="transmembrane region" description="Helical" evidence="1">
    <location>
        <begin position="76"/>
        <end position="95"/>
    </location>
</feature>
<accession>A0ABR3T0D5</accession>
<feature type="transmembrane region" description="Helical" evidence="1">
    <location>
        <begin position="49"/>
        <end position="70"/>
    </location>
</feature>
<sequence>MPTFNPDALPPLVRRILFWPGHSHTLLRIPLAVSALLLSLFARHWLRPAYEAVVAFFSISLLGVLTAVMYVLPAMFALRDLAVVCTYVCGVAGWLRGGGEAPRLRLADEGVEGGLVGVGGLVLRLGLLGLACWNPRGVGVVYDAVLELGLRVIGALVRAGVVAVVVRDWLLVVALFLRGAVDEYGSRREAQVEG</sequence>
<feature type="transmembrane region" description="Helical" evidence="1">
    <location>
        <begin position="115"/>
        <end position="136"/>
    </location>
</feature>
<evidence type="ECO:0000313" key="2">
    <source>
        <dbReference type="EMBL" id="KAL1633024.1"/>
    </source>
</evidence>
<dbReference type="EMBL" id="JAKEKT020000168">
    <property type="protein sequence ID" value="KAL1633024.1"/>
    <property type="molecule type" value="Genomic_DNA"/>
</dbReference>
<gene>
    <name evidence="2" type="ORF">SLS58_011232</name>
</gene>
<dbReference type="Proteomes" id="UP001521184">
    <property type="component" value="Unassembled WGS sequence"/>
</dbReference>
<feature type="transmembrane region" description="Helical" evidence="1">
    <location>
        <begin position="25"/>
        <end position="42"/>
    </location>
</feature>
<keyword evidence="1" id="KW-0472">Membrane</keyword>
<evidence type="ECO:0000256" key="1">
    <source>
        <dbReference type="SAM" id="Phobius"/>
    </source>
</evidence>
<protein>
    <submittedName>
        <fullName evidence="2">Uncharacterized protein</fullName>
    </submittedName>
</protein>
<organism evidence="2 3">
    <name type="scientific">Diplodia intermedia</name>
    <dbReference type="NCBI Taxonomy" id="856260"/>
    <lineage>
        <taxon>Eukaryota</taxon>
        <taxon>Fungi</taxon>
        <taxon>Dikarya</taxon>
        <taxon>Ascomycota</taxon>
        <taxon>Pezizomycotina</taxon>
        <taxon>Dothideomycetes</taxon>
        <taxon>Dothideomycetes incertae sedis</taxon>
        <taxon>Botryosphaeriales</taxon>
        <taxon>Botryosphaeriaceae</taxon>
        <taxon>Diplodia</taxon>
    </lineage>
</organism>
<proteinExistence type="predicted"/>
<keyword evidence="1" id="KW-0812">Transmembrane</keyword>
<keyword evidence="3" id="KW-1185">Reference proteome</keyword>
<evidence type="ECO:0000313" key="3">
    <source>
        <dbReference type="Proteomes" id="UP001521184"/>
    </source>
</evidence>
<name>A0ABR3T0D5_9PEZI</name>
<reference evidence="2 3" key="1">
    <citation type="journal article" date="2023" name="Plant Dis.">
        <title>First Report of Diplodia intermedia Causing Canker and Dieback Diseases on Apple Trees in Canada.</title>
        <authorList>
            <person name="Ellouze W."/>
            <person name="Ilyukhin E."/>
            <person name="Sulman M."/>
            <person name="Ali S."/>
        </authorList>
    </citation>
    <scope>NUCLEOTIDE SEQUENCE [LARGE SCALE GENOMIC DNA]</scope>
    <source>
        <strain evidence="2 3">M45-28</strain>
    </source>
</reference>
<feature type="transmembrane region" description="Helical" evidence="1">
    <location>
        <begin position="156"/>
        <end position="177"/>
    </location>
</feature>
<keyword evidence="1" id="KW-1133">Transmembrane helix</keyword>
<comment type="caution">
    <text evidence="2">The sequence shown here is derived from an EMBL/GenBank/DDBJ whole genome shotgun (WGS) entry which is preliminary data.</text>
</comment>